<protein>
    <submittedName>
        <fullName evidence="1">Uncharacterized protein</fullName>
    </submittedName>
</protein>
<keyword evidence="2" id="KW-1185">Reference proteome</keyword>
<sequence>MAKVNKQKKVASDIAGKKVAKAGRKLNGEDDNDVWGPSTNPATNLIVQDLILRAAGRLTRTSLEKGLLRRRYGGQHAKQIIENRSMVQTLLAFGATKFATRSIPGAILVGSAVIGKTIFDRSRSKRQSRREGDRQLTEQSKD</sequence>
<dbReference type="AlphaFoldDB" id="A0A6I4U0Z7"/>
<dbReference type="RefSeq" id="WP_160615145.1">
    <property type="nucleotide sequence ID" value="NZ_WTYR01000001.1"/>
</dbReference>
<proteinExistence type="predicted"/>
<dbReference type="OrthoDB" id="7391946at2"/>
<reference evidence="1 2" key="1">
    <citation type="submission" date="2019-12" db="EMBL/GenBank/DDBJ databases">
        <title>Genomic-based taxomic classification of the family Erythrobacteraceae.</title>
        <authorList>
            <person name="Xu L."/>
        </authorList>
    </citation>
    <scope>NUCLEOTIDE SEQUENCE [LARGE SCALE GENOMIC DNA]</scope>
    <source>
        <strain evidence="1 2">LMG 29519</strain>
    </source>
</reference>
<dbReference type="Proteomes" id="UP000429229">
    <property type="component" value="Unassembled WGS sequence"/>
</dbReference>
<gene>
    <name evidence="1" type="ORF">GRI68_00215</name>
</gene>
<dbReference type="EMBL" id="WTYR01000001">
    <property type="protein sequence ID" value="MXP08605.1"/>
    <property type="molecule type" value="Genomic_DNA"/>
</dbReference>
<organism evidence="1 2">
    <name type="scientific">Alteriqipengyuania halimionae</name>
    <dbReference type="NCBI Taxonomy" id="1926630"/>
    <lineage>
        <taxon>Bacteria</taxon>
        <taxon>Pseudomonadati</taxon>
        <taxon>Pseudomonadota</taxon>
        <taxon>Alphaproteobacteria</taxon>
        <taxon>Sphingomonadales</taxon>
        <taxon>Erythrobacteraceae</taxon>
        <taxon>Alteriqipengyuania</taxon>
    </lineage>
</organism>
<evidence type="ECO:0000313" key="1">
    <source>
        <dbReference type="EMBL" id="MXP08605.1"/>
    </source>
</evidence>
<name>A0A6I4U0Z7_9SPHN</name>
<comment type="caution">
    <text evidence="1">The sequence shown here is derived from an EMBL/GenBank/DDBJ whole genome shotgun (WGS) entry which is preliminary data.</text>
</comment>
<evidence type="ECO:0000313" key="2">
    <source>
        <dbReference type="Proteomes" id="UP000429229"/>
    </source>
</evidence>
<accession>A0A6I4U0Z7</accession>